<keyword evidence="1" id="KW-1133">Transmembrane helix</keyword>
<dbReference type="Pfam" id="PF01425">
    <property type="entry name" value="Amidase"/>
    <property type="match status" value="1"/>
</dbReference>
<dbReference type="PANTHER" id="PTHR45847">
    <property type="entry name" value="FATTY ACID AMIDE HYDROLASE"/>
    <property type="match status" value="1"/>
</dbReference>
<evidence type="ECO:0000256" key="1">
    <source>
        <dbReference type="SAM" id="Phobius"/>
    </source>
</evidence>
<reference evidence="3 4" key="1">
    <citation type="submission" date="2014-10" db="EMBL/GenBank/DDBJ databases">
        <title>Draft genome of the hookworm Ancylostoma caninum.</title>
        <authorList>
            <person name="Mitreva M."/>
        </authorList>
    </citation>
    <scope>NUCLEOTIDE SEQUENCE [LARGE SCALE GENOMIC DNA]</scope>
    <source>
        <strain evidence="3 4">Baltimore</strain>
    </source>
</reference>
<dbReference type="OrthoDB" id="6428749at2759"/>
<evidence type="ECO:0000313" key="3">
    <source>
        <dbReference type="EMBL" id="RCN31090.1"/>
    </source>
</evidence>
<name>A0A368FJR9_ANCCA</name>
<keyword evidence="1" id="KW-0472">Membrane</keyword>
<accession>A0A368FJR9</accession>
<keyword evidence="1" id="KW-0812">Transmembrane</keyword>
<feature type="transmembrane region" description="Helical" evidence="1">
    <location>
        <begin position="162"/>
        <end position="179"/>
    </location>
</feature>
<dbReference type="PANTHER" id="PTHR45847:SF6">
    <property type="entry name" value="FATTY ACID AMIDE HYDROLASE"/>
    <property type="match status" value="1"/>
</dbReference>
<protein>
    <recommendedName>
        <fullName evidence="2">Amidase domain-containing protein</fullName>
    </recommendedName>
</protein>
<evidence type="ECO:0000259" key="2">
    <source>
        <dbReference type="Pfam" id="PF01425"/>
    </source>
</evidence>
<feature type="domain" description="Amidase" evidence="2">
    <location>
        <begin position="106"/>
        <end position="165"/>
    </location>
</feature>
<proteinExistence type="predicted"/>
<sequence length="185" mass="21501">MGNILVSGIHLSEWTAERIAFTSVWVYLVLLAIHRFIFNKPWGAQAKCRRAIEKNEKSRSNGFEEFRSRVATDDASVIERRKEILSWTLLELRDRLQRDQLNAVQALEAYVWKAMELQERLNCCIEVIREAFDTAAEADRIWSGSKEKPPLYGVPFSVKGNFYVSIVFLLVTPYILFHINSFKKD</sequence>
<feature type="transmembrane region" description="Helical" evidence="1">
    <location>
        <begin position="20"/>
        <end position="38"/>
    </location>
</feature>
<dbReference type="GO" id="GO:0009062">
    <property type="term" value="P:fatty acid catabolic process"/>
    <property type="evidence" value="ECO:0007669"/>
    <property type="project" value="TreeGrafter"/>
</dbReference>
<dbReference type="InterPro" id="IPR036928">
    <property type="entry name" value="AS_sf"/>
</dbReference>
<dbReference type="Proteomes" id="UP000252519">
    <property type="component" value="Unassembled WGS sequence"/>
</dbReference>
<comment type="caution">
    <text evidence="3">The sequence shown here is derived from an EMBL/GenBank/DDBJ whole genome shotgun (WGS) entry which is preliminary data.</text>
</comment>
<organism evidence="3 4">
    <name type="scientific">Ancylostoma caninum</name>
    <name type="common">Dog hookworm</name>
    <dbReference type="NCBI Taxonomy" id="29170"/>
    <lineage>
        <taxon>Eukaryota</taxon>
        <taxon>Metazoa</taxon>
        <taxon>Ecdysozoa</taxon>
        <taxon>Nematoda</taxon>
        <taxon>Chromadorea</taxon>
        <taxon>Rhabditida</taxon>
        <taxon>Rhabditina</taxon>
        <taxon>Rhabditomorpha</taxon>
        <taxon>Strongyloidea</taxon>
        <taxon>Ancylostomatidae</taxon>
        <taxon>Ancylostomatinae</taxon>
        <taxon>Ancylostoma</taxon>
    </lineage>
</organism>
<gene>
    <name evidence="3" type="ORF">ANCCAN_23134</name>
</gene>
<dbReference type="AlphaFoldDB" id="A0A368FJR9"/>
<dbReference type="InterPro" id="IPR023631">
    <property type="entry name" value="Amidase_dom"/>
</dbReference>
<dbReference type="InterPro" id="IPR052096">
    <property type="entry name" value="Endocannabinoid_amidase"/>
</dbReference>
<dbReference type="EMBL" id="JOJR01001392">
    <property type="protein sequence ID" value="RCN31090.1"/>
    <property type="molecule type" value="Genomic_DNA"/>
</dbReference>
<dbReference type="SUPFAM" id="SSF75304">
    <property type="entry name" value="Amidase signature (AS) enzymes"/>
    <property type="match status" value="1"/>
</dbReference>
<evidence type="ECO:0000313" key="4">
    <source>
        <dbReference type="Proteomes" id="UP000252519"/>
    </source>
</evidence>
<keyword evidence="4" id="KW-1185">Reference proteome</keyword>
<dbReference type="Gene3D" id="3.90.1300.10">
    <property type="entry name" value="Amidase signature (AS) domain"/>
    <property type="match status" value="1"/>
</dbReference>
<dbReference type="GO" id="GO:0004040">
    <property type="term" value="F:amidase activity"/>
    <property type="evidence" value="ECO:0007669"/>
    <property type="project" value="TreeGrafter"/>
</dbReference>
<dbReference type="GO" id="GO:0017064">
    <property type="term" value="F:fatty acid amide hydrolase activity"/>
    <property type="evidence" value="ECO:0007669"/>
    <property type="project" value="TreeGrafter"/>
</dbReference>
<dbReference type="STRING" id="29170.A0A368FJR9"/>